<keyword evidence="1" id="KW-0238">DNA-binding</keyword>
<proteinExistence type="predicted"/>
<dbReference type="InterPro" id="IPR011989">
    <property type="entry name" value="ARM-like"/>
</dbReference>
<evidence type="ECO:0000313" key="3">
    <source>
        <dbReference type="EMBL" id="GAA4489412.1"/>
    </source>
</evidence>
<evidence type="ECO:0000259" key="2">
    <source>
        <dbReference type="PROSITE" id="PS50937"/>
    </source>
</evidence>
<evidence type="ECO:0000313" key="4">
    <source>
        <dbReference type="Proteomes" id="UP001501183"/>
    </source>
</evidence>
<dbReference type="InterPro" id="IPR016024">
    <property type="entry name" value="ARM-type_fold"/>
</dbReference>
<accession>A0ABP8PPT2</accession>
<dbReference type="InterPro" id="IPR009061">
    <property type="entry name" value="DNA-bd_dom_put_sf"/>
</dbReference>
<dbReference type="PROSITE" id="PS50937">
    <property type="entry name" value="HTH_MERR_2"/>
    <property type="match status" value="1"/>
</dbReference>
<sequence length="343" mass="35765">MLIGEVSRRAGVSTRMLRHYDALGLVSPTGRTSGGYREYSADDIRRLFHVESLRTLGLSLDEARRALDEPGFVPAELVGDLIRHTRLRIAAEEELLTRLGHVDAAAPAEWGDVLRIVTLLRALESESGARRQQAILSQDGSAALPVGALAEAALAEDDPNVAGALQWSLARAAGRGLADLAVGLESGSVAVRRRATAAIAAVPAAEATVLLRRALADEDPAVRDRAALALGSRGSSDAIPTLLAMVAEGRSDVEAAESLGLLTAVATPAEGIVAAMAATLDDTADPATRLRITQALAEIPGAAAREALARLTHDDDRTVSATAAAILTTRDRGTTPKPRTGRA</sequence>
<dbReference type="PRINTS" id="PR00040">
    <property type="entry name" value="HTHMERR"/>
</dbReference>
<gene>
    <name evidence="3" type="ORF">GCM10023094_50970</name>
</gene>
<name>A0ABP8PPT2_9NOCA</name>
<dbReference type="SMART" id="SM00567">
    <property type="entry name" value="EZ_HEAT"/>
    <property type="match status" value="3"/>
</dbReference>
<reference evidence="4" key="1">
    <citation type="journal article" date="2019" name="Int. J. Syst. Evol. Microbiol.">
        <title>The Global Catalogue of Microorganisms (GCM) 10K type strain sequencing project: providing services to taxonomists for standard genome sequencing and annotation.</title>
        <authorList>
            <consortium name="The Broad Institute Genomics Platform"/>
            <consortium name="The Broad Institute Genome Sequencing Center for Infectious Disease"/>
            <person name="Wu L."/>
            <person name="Ma J."/>
        </authorList>
    </citation>
    <scope>NUCLEOTIDE SEQUENCE [LARGE SCALE GENOMIC DNA]</scope>
    <source>
        <strain evidence="4">JCM 32206</strain>
    </source>
</reference>
<dbReference type="InterPro" id="IPR047057">
    <property type="entry name" value="MerR_fam"/>
</dbReference>
<dbReference type="PANTHER" id="PTHR30204:SF93">
    <property type="entry name" value="HTH MERR-TYPE DOMAIN-CONTAINING PROTEIN"/>
    <property type="match status" value="1"/>
</dbReference>
<dbReference type="SMART" id="SM00422">
    <property type="entry name" value="HTH_MERR"/>
    <property type="match status" value="1"/>
</dbReference>
<dbReference type="Gene3D" id="1.25.10.10">
    <property type="entry name" value="Leucine-rich Repeat Variant"/>
    <property type="match status" value="1"/>
</dbReference>
<dbReference type="Pfam" id="PF13411">
    <property type="entry name" value="MerR_1"/>
    <property type="match status" value="1"/>
</dbReference>
<keyword evidence="4" id="KW-1185">Reference proteome</keyword>
<dbReference type="EMBL" id="BAABFB010000075">
    <property type="protein sequence ID" value="GAA4489412.1"/>
    <property type="molecule type" value="Genomic_DNA"/>
</dbReference>
<dbReference type="InterPro" id="IPR004155">
    <property type="entry name" value="PBS_lyase_HEAT"/>
</dbReference>
<evidence type="ECO:0000256" key="1">
    <source>
        <dbReference type="ARBA" id="ARBA00023125"/>
    </source>
</evidence>
<dbReference type="RefSeq" id="WP_345352299.1">
    <property type="nucleotide sequence ID" value="NZ_BAABFB010000075.1"/>
</dbReference>
<dbReference type="InterPro" id="IPR000551">
    <property type="entry name" value="MerR-type_HTH_dom"/>
</dbReference>
<protein>
    <submittedName>
        <fullName evidence="3">MerR family transcriptional regulator</fullName>
    </submittedName>
</protein>
<dbReference type="PANTHER" id="PTHR30204">
    <property type="entry name" value="REDOX-CYCLING DRUG-SENSING TRANSCRIPTIONAL ACTIVATOR SOXR"/>
    <property type="match status" value="1"/>
</dbReference>
<dbReference type="SUPFAM" id="SSF48371">
    <property type="entry name" value="ARM repeat"/>
    <property type="match status" value="1"/>
</dbReference>
<dbReference type="Pfam" id="PF13646">
    <property type="entry name" value="HEAT_2"/>
    <property type="match status" value="1"/>
</dbReference>
<dbReference type="Proteomes" id="UP001501183">
    <property type="component" value="Unassembled WGS sequence"/>
</dbReference>
<comment type="caution">
    <text evidence="3">The sequence shown here is derived from an EMBL/GenBank/DDBJ whole genome shotgun (WGS) entry which is preliminary data.</text>
</comment>
<organism evidence="3 4">
    <name type="scientific">Rhodococcus olei</name>
    <dbReference type="NCBI Taxonomy" id="2161675"/>
    <lineage>
        <taxon>Bacteria</taxon>
        <taxon>Bacillati</taxon>
        <taxon>Actinomycetota</taxon>
        <taxon>Actinomycetes</taxon>
        <taxon>Mycobacteriales</taxon>
        <taxon>Nocardiaceae</taxon>
        <taxon>Rhodococcus</taxon>
    </lineage>
</organism>
<dbReference type="SUPFAM" id="SSF46955">
    <property type="entry name" value="Putative DNA-binding domain"/>
    <property type="match status" value="1"/>
</dbReference>
<dbReference type="PROSITE" id="PS00552">
    <property type="entry name" value="HTH_MERR_1"/>
    <property type="match status" value="1"/>
</dbReference>
<dbReference type="Gene3D" id="1.10.1660.10">
    <property type="match status" value="1"/>
</dbReference>
<feature type="domain" description="HTH merR-type" evidence="2">
    <location>
        <begin position="1"/>
        <end position="69"/>
    </location>
</feature>